<evidence type="ECO:0000256" key="1">
    <source>
        <dbReference type="ARBA" id="ARBA00008668"/>
    </source>
</evidence>
<dbReference type="PANTHER" id="PTHR45642">
    <property type="entry name" value="GDSL ESTERASE/LIPASE EXL3"/>
    <property type="match status" value="1"/>
</dbReference>
<name>B9R8D0_RICCO</name>
<evidence type="ECO:0000313" key="2">
    <source>
        <dbReference type="EMBL" id="EEF52760.1"/>
    </source>
</evidence>
<reference evidence="3" key="1">
    <citation type="journal article" date="2010" name="Nat. Biotechnol.">
        <title>Draft genome sequence of the oilseed species Ricinus communis.</title>
        <authorList>
            <person name="Chan A.P."/>
            <person name="Crabtree J."/>
            <person name="Zhao Q."/>
            <person name="Lorenzi H."/>
            <person name="Orvis J."/>
            <person name="Puiu D."/>
            <person name="Melake-Berhan A."/>
            <person name="Jones K.M."/>
            <person name="Redman J."/>
            <person name="Chen G."/>
            <person name="Cahoon E.B."/>
            <person name="Gedil M."/>
            <person name="Stanke M."/>
            <person name="Haas B.J."/>
            <person name="Wortman J.R."/>
            <person name="Fraser-Liggett C.M."/>
            <person name="Ravel J."/>
            <person name="Rabinowicz P.D."/>
        </authorList>
    </citation>
    <scope>NUCLEOTIDE SEQUENCE [LARGE SCALE GENOMIC DNA]</scope>
    <source>
        <strain evidence="3">cv. Hale</strain>
    </source>
</reference>
<organism evidence="2 3">
    <name type="scientific">Ricinus communis</name>
    <name type="common">Castor bean</name>
    <dbReference type="NCBI Taxonomy" id="3988"/>
    <lineage>
        <taxon>Eukaryota</taxon>
        <taxon>Viridiplantae</taxon>
        <taxon>Streptophyta</taxon>
        <taxon>Embryophyta</taxon>
        <taxon>Tracheophyta</taxon>
        <taxon>Spermatophyta</taxon>
        <taxon>Magnoliopsida</taxon>
        <taxon>eudicotyledons</taxon>
        <taxon>Gunneridae</taxon>
        <taxon>Pentapetalae</taxon>
        <taxon>rosids</taxon>
        <taxon>fabids</taxon>
        <taxon>Malpighiales</taxon>
        <taxon>Euphorbiaceae</taxon>
        <taxon>Acalyphoideae</taxon>
        <taxon>Acalypheae</taxon>
        <taxon>Ricinus</taxon>
    </lineage>
</organism>
<dbReference type="Pfam" id="PF00657">
    <property type="entry name" value="Lipase_GDSL"/>
    <property type="match status" value="2"/>
</dbReference>
<proteinExistence type="inferred from homology"/>
<dbReference type="Proteomes" id="UP000008311">
    <property type="component" value="Unassembled WGS sequence"/>
</dbReference>
<evidence type="ECO:0000313" key="3">
    <source>
        <dbReference type="Proteomes" id="UP000008311"/>
    </source>
</evidence>
<dbReference type="PROSITE" id="PS01098">
    <property type="entry name" value="LIPASE_GDSL_SER"/>
    <property type="match status" value="2"/>
</dbReference>
<dbReference type="FunFam" id="3.40.50.1110:FF:000003">
    <property type="entry name" value="GDSL esterase/lipase APG"/>
    <property type="match status" value="2"/>
</dbReference>
<keyword evidence="3" id="KW-1185">Reference proteome</keyword>
<sequence>MSNIIVWISSTTALIKLPENVAVPALIVFGDSIVDAGNNNNIKTLIKCNFRPYGLDFYGGIPTGRFCNGKIPSDIIAGELGIKDILPGYLDPTLQPQDLITGVTFASGGCGYDPLTPKLVSVISLADQLNQFKEYIGKVKAIVGEEQTNFIIANSLFLVVAGSDDIANTYFILGARKLQYDVPAYTDLMADSASSFAQYLLLDLYDLGARRIGVFGAPPIGCVPSQRTIAGGIQRECAENYNEAAILFNSKLSNKLDSLGSSLPNSRIVYVDVYNPLLNLIQNPKQYGFEVVNKGCCGTGALEVAILCNKVTPVTCDNVSDHIFWDSYHPTERAYEILISQVLAKYSFSSCSSSILILLLLLMTNIHVRITTALTKLPPNVTIPAILVFGDSIVDTGNNNYVPTLLRCNFRPYGIDFKGGFPTGRFCDGKVPSDLIAEELGIKDTVPAYLDPTVLPEDFLTGVTFASGGSGYDPLTPVLVKAISLDDQLKYLREYIGKVKGLVGEERAQFVIANSLYLVVAGSDDIANTYYTLRARKLRYNVNSYSDLMANSASTFVQNLYNMGARRIGILSAPPIGCVPAQRTVAGGIHRECAESQNQAAILFNSKLSQLLASLNIKLPNSKIVYIDVYNTFLDIVQNPQKYGFEVANRGCCGTGMLEAAILCNRATPIICANVSNYVFWDSYHPTEKAYRVLTSQFFSENVDKFF</sequence>
<dbReference type="AlphaFoldDB" id="B9R8D0"/>
<dbReference type="SUPFAM" id="SSF52266">
    <property type="entry name" value="SGNH hydrolase"/>
    <property type="match status" value="1"/>
</dbReference>
<protein>
    <submittedName>
        <fullName evidence="2">Zinc finger protein, putative</fullName>
    </submittedName>
</protein>
<accession>B9R8D0</accession>
<dbReference type="InParanoid" id="B9R8D0"/>
<dbReference type="InterPro" id="IPR001087">
    <property type="entry name" value="GDSL"/>
</dbReference>
<dbReference type="CDD" id="cd01837">
    <property type="entry name" value="SGNH_plant_lipase_like"/>
    <property type="match status" value="2"/>
</dbReference>
<dbReference type="InterPro" id="IPR050592">
    <property type="entry name" value="GDSL_lipolytic_enzyme"/>
</dbReference>
<dbReference type="Gene3D" id="3.40.50.1110">
    <property type="entry name" value="SGNH hydrolase"/>
    <property type="match status" value="2"/>
</dbReference>
<dbReference type="InterPro" id="IPR035669">
    <property type="entry name" value="SGNH_plant_lipase-like"/>
</dbReference>
<dbReference type="InterPro" id="IPR008265">
    <property type="entry name" value="Lipase_GDSL_AS"/>
</dbReference>
<dbReference type="PANTHER" id="PTHR45642:SF150">
    <property type="entry name" value="GDSL ESTERASE_LIPASE EXL3"/>
    <property type="match status" value="1"/>
</dbReference>
<dbReference type="eggNOG" id="ENOG502QS27">
    <property type="taxonomic scope" value="Eukaryota"/>
</dbReference>
<gene>
    <name evidence="2" type="ORF">RCOM_1598680</name>
</gene>
<dbReference type="GO" id="GO:0016298">
    <property type="term" value="F:lipase activity"/>
    <property type="evidence" value="ECO:0007669"/>
    <property type="project" value="InterPro"/>
</dbReference>
<dbReference type="GO" id="GO:0006629">
    <property type="term" value="P:lipid metabolic process"/>
    <property type="evidence" value="ECO:0007669"/>
    <property type="project" value="InterPro"/>
</dbReference>
<dbReference type="EMBL" id="EQ973772">
    <property type="protein sequence ID" value="EEF52760.1"/>
    <property type="molecule type" value="Genomic_DNA"/>
</dbReference>
<dbReference type="InterPro" id="IPR036514">
    <property type="entry name" value="SGNH_hydro_sf"/>
</dbReference>
<comment type="similarity">
    <text evidence="1">Belongs to the 'GDSL' lipolytic enzyme family.</text>
</comment>